<evidence type="ECO:0000313" key="3">
    <source>
        <dbReference type="Proteomes" id="UP001174909"/>
    </source>
</evidence>
<sequence>MPAIPSDLLASQYVVQSIEDPDTGAPCEYRILEDTDYELCAVFAAESPKREPSDARSRNPSGTTGRG</sequence>
<name>A0AA35TRC7_GEOBA</name>
<organism evidence="2 3">
    <name type="scientific">Geodia barretti</name>
    <name type="common">Barrett's horny sponge</name>
    <dbReference type="NCBI Taxonomy" id="519541"/>
    <lineage>
        <taxon>Eukaryota</taxon>
        <taxon>Metazoa</taxon>
        <taxon>Porifera</taxon>
        <taxon>Demospongiae</taxon>
        <taxon>Heteroscleromorpha</taxon>
        <taxon>Tetractinellida</taxon>
        <taxon>Astrophorina</taxon>
        <taxon>Geodiidae</taxon>
        <taxon>Geodia</taxon>
    </lineage>
</organism>
<evidence type="ECO:0000313" key="2">
    <source>
        <dbReference type="EMBL" id="CAI8052739.1"/>
    </source>
</evidence>
<gene>
    <name evidence="2" type="ORF">GBAR_LOCUS28861</name>
</gene>
<evidence type="ECO:0000256" key="1">
    <source>
        <dbReference type="SAM" id="MobiDB-lite"/>
    </source>
</evidence>
<dbReference type="AlphaFoldDB" id="A0AA35TRC7"/>
<accession>A0AA35TRC7</accession>
<feature type="region of interest" description="Disordered" evidence="1">
    <location>
        <begin position="44"/>
        <end position="67"/>
    </location>
</feature>
<protein>
    <submittedName>
        <fullName evidence="2">Uncharacterized protein</fullName>
    </submittedName>
</protein>
<feature type="compositionally biased region" description="Polar residues" evidence="1">
    <location>
        <begin position="58"/>
        <end position="67"/>
    </location>
</feature>
<feature type="compositionally biased region" description="Basic and acidic residues" evidence="1">
    <location>
        <begin position="47"/>
        <end position="57"/>
    </location>
</feature>
<keyword evidence="3" id="KW-1185">Reference proteome</keyword>
<dbReference type="Proteomes" id="UP001174909">
    <property type="component" value="Unassembled WGS sequence"/>
</dbReference>
<reference evidence="2" key="1">
    <citation type="submission" date="2023-03" db="EMBL/GenBank/DDBJ databases">
        <authorList>
            <person name="Steffen K."/>
            <person name="Cardenas P."/>
        </authorList>
    </citation>
    <scope>NUCLEOTIDE SEQUENCE</scope>
</reference>
<comment type="caution">
    <text evidence="2">The sequence shown here is derived from an EMBL/GenBank/DDBJ whole genome shotgun (WGS) entry which is preliminary data.</text>
</comment>
<dbReference type="EMBL" id="CASHTH010004034">
    <property type="protein sequence ID" value="CAI8052739.1"/>
    <property type="molecule type" value="Genomic_DNA"/>
</dbReference>
<proteinExistence type="predicted"/>